<feature type="non-terminal residue" evidence="1">
    <location>
        <position position="1"/>
    </location>
</feature>
<accession>A0A699IZF1</accession>
<proteinExistence type="predicted"/>
<protein>
    <submittedName>
        <fullName evidence="1">Serine carboxypeptidase-like</fullName>
    </submittedName>
</protein>
<keyword evidence="1" id="KW-0645">Protease</keyword>
<comment type="caution">
    <text evidence="1">The sequence shown here is derived from an EMBL/GenBank/DDBJ whole genome shotgun (WGS) entry which is preliminary data.</text>
</comment>
<name>A0A699IZF1_TANCI</name>
<gene>
    <name evidence="1" type="ORF">Tci_570122</name>
</gene>
<evidence type="ECO:0000313" key="1">
    <source>
        <dbReference type="EMBL" id="GEZ98149.1"/>
    </source>
</evidence>
<dbReference type="GO" id="GO:0004180">
    <property type="term" value="F:carboxypeptidase activity"/>
    <property type="evidence" value="ECO:0007669"/>
    <property type="project" value="UniProtKB-KW"/>
</dbReference>
<keyword evidence="1" id="KW-0378">Hydrolase</keyword>
<dbReference type="EMBL" id="BKCJ010350984">
    <property type="protein sequence ID" value="GEZ98149.1"/>
    <property type="molecule type" value="Genomic_DNA"/>
</dbReference>
<reference evidence="1" key="1">
    <citation type="journal article" date="2019" name="Sci. Rep.">
        <title>Draft genome of Tanacetum cinerariifolium, the natural source of mosquito coil.</title>
        <authorList>
            <person name="Yamashiro T."/>
            <person name="Shiraishi A."/>
            <person name="Satake H."/>
            <person name="Nakayama K."/>
        </authorList>
    </citation>
    <scope>NUCLEOTIDE SEQUENCE</scope>
</reference>
<organism evidence="1">
    <name type="scientific">Tanacetum cinerariifolium</name>
    <name type="common">Dalmatian daisy</name>
    <name type="synonym">Chrysanthemum cinerariifolium</name>
    <dbReference type="NCBI Taxonomy" id="118510"/>
    <lineage>
        <taxon>Eukaryota</taxon>
        <taxon>Viridiplantae</taxon>
        <taxon>Streptophyta</taxon>
        <taxon>Embryophyta</taxon>
        <taxon>Tracheophyta</taxon>
        <taxon>Spermatophyta</taxon>
        <taxon>Magnoliopsida</taxon>
        <taxon>eudicotyledons</taxon>
        <taxon>Gunneridae</taxon>
        <taxon>Pentapetalae</taxon>
        <taxon>asterids</taxon>
        <taxon>campanulids</taxon>
        <taxon>Asterales</taxon>
        <taxon>Asteraceae</taxon>
        <taxon>Asteroideae</taxon>
        <taxon>Anthemideae</taxon>
        <taxon>Anthemidinae</taxon>
        <taxon>Tanacetum</taxon>
    </lineage>
</organism>
<dbReference type="AlphaFoldDB" id="A0A699IZF1"/>
<sequence>EKFIHLEKESGCFWDYLTGFSYTSDKQDIRHNEQGISDGLYDFVQVTEKALLKEVMRRYVSNKEGKVKDDV</sequence>
<keyword evidence="1" id="KW-0121">Carboxypeptidase</keyword>